<dbReference type="InterPro" id="IPR016181">
    <property type="entry name" value="Acyl_CoA_acyltransferase"/>
</dbReference>
<dbReference type="EC" id="2.3.-.-" evidence="2"/>
<dbReference type="RefSeq" id="WP_256400528.1">
    <property type="nucleotide sequence ID" value="NZ_JANHJR010000003.1"/>
</dbReference>
<proteinExistence type="predicted"/>
<dbReference type="AlphaFoldDB" id="A0ABD6DM68"/>
<dbReference type="GO" id="GO:0016746">
    <property type="term" value="F:acyltransferase activity"/>
    <property type="evidence" value="ECO:0007669"/>
    <property type="project" value="UniProtKB-KW"/>
</dbReference>
<dbReference type="PANTHER" id="PTHR43233:SF1">
    <property type="entry name" value="FAMILY N-ACETYLTRANSFERASE, PUTATIVE (AFU_ORTHOLOGUE AFUA_6G03350)-RELATED"/>
    <property type="match status" value="1"/>
</dbReference>
<evidence type="ECO:0000313" key="2">
    <source>
        <dbReference type="EMBL" id="MFD1647415.1"/>
    </source>
</evidence>
<feature type="domain" description="N-acetyltransferase" evidence="1">
    <location>
        <begin position="6"/>
        <end position="142"/>
    </location>
</feature>
<dbReference type="InterPro" id="IPR000182">
    <property type="entry name" value="GNAT_dom"/>
</dbReference>
<evidence type="ECO:0000313" key="3">
    <source>
        <dbReference type="Proteomes" id="UP001597034"/>
    </source>
</evidence>
<accession>A0ABD6DM68</accession>
<name>A0ABD6DM68_9EURY</name>
<gene>
    <name evidence="2" type="ORF">ACFSBL_17135</name>
</gene>
<dbReference type="InterPro" id="IPR053144">
    <property type="entry name" value="Acetyltransferase_Butenolide"/>
</dbReference>
<keyword evidence="2" id="KW-0012">Acyltransferase</keyword>
<dbReference type="Gene3D" id="3.40.630.30">
    <property type="match status" value="1"/>
</dbReference>
<keyword evidence="3" id="KW-1185">Reference proteome</keyword>
<keyword evidence="2" id="KW-0808">Transferase</keyword>
<dbReference type="Proteomes" id="UP001597034">
    <property type="component" value="Unassembled WGS sequence"/>
</dbReference>
<organism evidence="2 3">
    <name type="scientific">Haloarchaeobius litoreus</name>
    <dbReference type="NCBI Taxonomy" id="755306"/>
    <lineage>
        <taxon>Archaea</taxon>
        <taxon>Methanobacteriati</taxon>
        <taxon>Methanobacteriota</taxon>
        <taxon>Stenosarchaea group</taxon>
        <taxon>Halobacteria</taxon>
        <taxon>Halobacteriales</taxon>
        <taxon>Halorubellaceae</taxon>
        <taxon>Haloarchaeobius</taxon>
    </lineage>
</organism>
<evidence type="ECO:0000259" key="1">
    <source>
        <dbReference type="PROSITE" id="PS51186"/>
    </source>
</evidence>
<dbReference type="PROSITE" id="PS51186">
    <property type="entry name" value="GNAT"/>
    <property type="match status" value="1"/>
</dbReference>
<protein>
    <submittedName>
        <fullName evidence="2">GNAT family N-acetyltransferase</fullName>
        <ecNumber evidence="2">2.3.-.-</ecNumber>
    </submittedName>
</protein>
<comment type="caution">
    <text evidence="2">The sequence shown here is derived from an EMBL/GenBank/DDBJ whole genome shotgun (WGS) entry which is preliminary data.</text>
</comment>
<dbReference type="EMBL" id="JBHUDO010000003">
    <property type="protein sequence ID" value="MFD1647415.1"/>
    <property type="molecule type" value="Genomic_DNA"/>
</dbReference>
<dbReference type="Pfam" id="PF13508">
    <property type="entry name" value="Acetyltransf_7"/>
    <property type="match status" value="1"/>
</dbReference>
<sequence length="142" mass="15527">MDTSTYELREEPPTPERFVELRDAAGMAHRTVEAAREGVPNSHYAVTVVAREDGDATVVGMGRIVGDGGTVFQLTDIVVHPDHQGQGLGTEITDALVTHLRETAPESAYVNLMADVEGFYEHWGFEPTAPDSRGMFIRIGEE</sequence>
<reference evidence="2 3" key="1">
    <citation type="journal article" date="2019" name="Int. J. Syst. Evol. Microbiol.">
        <title>The Global Catalogue of Microorganisms (GCM) 10K type strain sequencing project: providing services to taxonomists for standard genome sequencing and annotation.</title>
        <authorList>
            <consortium name="The Broad Institute Genomics Platform"/>
            <consortium name="The Broad Institute Genome Sequencing Center for Infectious Disease"/>
            <person name="Wu L."/>
            <person name="Ma J."/>
        </authorList>
    </citation>
    <scope>NUCLEOTIDE SEQUENCE [LARGE SCALE GENOMIC DNA]</scope>
    <source>
        <strain evidence="2 3">CGMCC 1.10390</strain>
    </source>
</reference>
<dbReference type="CDD" id="cd04301">
    <property type="entry name" value="NAT_SF"/>
    <property type="match status" value="1"/>
</dbReference>
<dbReference type="SUPFAM" id="SSF55729">
    <property type="entry name" value="Acyl-CoA N-acyltransferases (Nat)"/>
    <property type="match status" value="1"/>
</dbReference>
<dbReference type="PANTHER" id="PTHR43233">
    <property type="entry name" value="FAMILY N-ACETYLTRANSFERASE, PUTATIVE (AFU_ORTHOLOGUE AFUA_6G03350)-RELATED"/>
    <property type="match status" value="1"/>
</dbReference>